<proteinExistence type="evidence at transcript level"/>
<accession>A0A6F9DEM8</accession>
<dbReference type="EMBL" id="LR785541">
    <property type="protein sequence ID" value="CAB3250423.1"/>
    <property type="molecule type" value="mRNA"/>
</dbReference>
<sequence>MSEFVGPALPPHLGKSTADDASSDEDICNEETESIIGPVVPPSHNTVEKDDDALFGPALPPNLLKPAVEKVIGPTLPPGFDRSDLNQSDSDEEIIGPLPLPQGVTLDEKKLIAIDFEDRSKKMKDKLTGNNKTEKLEREEWMTELPPVLQGFGMGPRSFKMNPTKIGDRSVWTDTPQEKAKKAQKQQVTSKLKPDPISKYVRERDNEIAKQISSLQPEDEQESLMSMHEKTRKRKLKEEEKTSGNVRRPFDRETDLQANRFDEAAKKRMMKQSQGLASRFSHGETSATFL</sequence>
<dbReference type="PANTHER" id="PTHR46370">
    <property type="entry name" value="GPALPP MOTIFS-CONTAINING PROTEIN 1"/>
    <property type="match status" value="1"/>
</dbReference>
<reference evidence="4" key="1">
    <citation type="submission" date="2020-04" db="EMBL/GenBank/DDBJ databases">
        <authorList>
            <person name="Neveu A P."/>
        </authorList>
    </citation>
    <scope>NUCLEOTIDE SEQUENCE</scope>
    <source>
        <tissue evidence="4">Whole embryo</tissue>
    </source>
</reference>
<evidence type="ECO:0000256" key="2">
    <source>
        <dbReference type="SAM" id="MobiDB-lite"/>
    </source>
</evidence>
<protein>
    <recommendedName>
        <fullName evidence="1">GPALPP motifs-containing protein 1</fullName>
    </recommendedName>
</protein>
<dbReference type="InterPro" id="IPR046331">
    <property type="entry name" value="GPAM1-like"/>
</dbReference>
<dbReference type="InterPro" id="IPR022226">
    <property type="entry name" value="DUF3752"/>
</dbReference>
<feature type="region of interest" description="Disordered" evidence="2">
    <location>
        <begin position="1"/>
        <end position="60"/>
    </location>
</feature>
<feature type="compositionally biased region" description="Basic and acidic residues" evidence="2">
    <location>
        <begin position="192"/>
        <end position="208"/>
    </location>
</feature>
<dbReference type="Pfam" id="PF12572">
    <property type="entry name" value="DUF3752"/>
    <property type="match status" value="1"/>
</dbReference>
<name>A0A6F9DEM8_9ASCI</name>
<evidence type="ECO:0000259" key="3">
    <source>
        <dbReference type="Pfam" id="PF12572"/>
    </source>
</evidence>
<feature type="compositionally biased region" description="Basic and acidic residues" evidence="2">
    <location>
        <begin position="236"/>
        <end position="266"/>
    </location>
</feature>
<feature type="region of interest" description="Disordered" evidence="2">
    <location>
        <begin position="148"/>
        <end position="290"/>
    </location>
</feature>
<dbReference type="PANTHER" id="PTHR46370:SF1">
    <property type="entry name" value="GPALPP MOTIFS-CONTAINING PROTEIN 1"/>
    <property type="match status" value="1"/>
</dbReference>
<dbReference type="AlphaFoldDB" id="A0A6F9DEM8"/>
<evidence type="ECO:0000256" key="1">
    <source>
        <dbReference type="ARBA" id="ARBA00023489"/>
    </source>
</evidence>
<organism evidence="4">
    <name type="scientific">Phallusia mammillata</name>
    <dbReference type="NCBI Taxonomy" id="59560"/>
    <lineage>
        <taxon>Eukaryota</taxon>
        <taxon>Metazoa</taxon>
        <taxon>Chordata</taxon>
        <taxon>Tunicata</taxon>
        <taxon>Ascidiacea</taxon>
        <taxon>Phlebobranchia</taxon>
        <taxon>Ascidiidae</taxon>
        <taxon>Phallusia</taxon>
    </lineage>
</organism>
<gene>
    <name evidence="4" type="primary">Gpalpp1</name>
</gene>
<feature type="compositionally biased region" description="Acidic residues" evidence="2">
    <location>
        <begin position="21"/>
        <end position="33"/>
    </location>
</feature>
<evidence type="ECO:0000313" key="4">
    <source>
        <dbReference type="EMBL" id="CAB3250423.1"/>
    </source>
</evidence>
<feature type="region of interest" description="Disordered" evidence="2">
    <location>
        <begin position="74"/>
        <end position="102"/>
    </location>
</feature>
<feature type="domain" description="DUF3752" evidence="3">
    <location>
        <begin position="154"/>
        <end position="281"/>
    </location>
</feature>